<dbReference type="AlphaFoldDB" id="A0A8J5N0D8"/>
<gene>
    <name evidence="2" type="ORF">Hamer_G013534</name>
</gene>
<proteinExistence type="predicted"/>
<evidence type="ECO:0000313" key="2">
    <source>
        <dbReference type="EMBL" id="KAG7170708.1"/>
    </source>
</evidence>
<sequence length="187" mass="21010">MLEEDEKQEEQQPTQEDDIKPGEPTTRQLTELLTNLAHVCEQLEEYDTRPHSRNLMCSSLEKGMEEQKAFYMSLVNDRQQALIIWYLCKTQPVNALANITLGDDNGTTDDDIEVLGDLLVEELPQDFEGLDAESRGGVEEGAGRSSNQPSLPWNPSTSPVKHFTNSIKINITLQHHSDPSYVGKSPQ</sequence>
<comment type="caution">
    <text evidence="2">The sequence shown here is derived from an EMBL/GenBank/DDBJ whole genome shotgun (WGS) entry which is preliminary data.</text>
</comment>
<dbReference type="Proteomes" id="UP000747542">
    <property type="component" value="Unassembled WGS sequence"/>
</dbReference>
<name>A0A8J5N0D8_HOMAM</name>
<dbReference type="EMBL" id="JAHLQT010013773">
    <property type="protein sequence ID" value="KAG7170708.1"/>
    <property type="molecule type" value="Genomic_DNA"/>
</dbReference>
<organism evidence="2 3">
    <name type="scientific">Homarus americanus</name>
    <name type="common">American lobster</name>
    <dbReference type="NCBI Taxonomy" id="6706"/>
    <lineage>
        <taxon>Eukaryota</taxon>
        <taxon>Metazoa</taxon>
        <taxon>Ecdysozoa</taxon>
        <taxon>Arthropoda</taxon>
        <taxon>Crustacea</taxon>
        <taxon>Multicrustacea</taxon>
        <taxon>Malacostraca</taxon>
        <taxon>Eumalacostraca</taxon>
        <taxon>Eucarida</taxon>
        <taxon>Decapoda</taxon>
        <taxon>Pleocyemata</taxon>
        <taxon>Astacidea</taxon>
        <taxon>Nephropoidea</taxon>
        <taxon>Nephropidae</taxon>
        <taxon>Homarus</taxon>
    </lineage>
</organism>
<keyword evidence="3" id="KW-1185">Reference proteome</keyword>
<feature type="compositionally biased region" description="Polar residues" evidence="1">
    <location>
        <begin position="144"/>
        <end position="159"/>
    </location>
</feature>
<reference evidence="2" key="1">
    <citation type="journal article" date="2021" name="Sci. Adv.">
        <title>The American lobster genome reveals insights on longevity, neural, and immune adaptations.</title>
        <authorList>
            <person name="Polinski J.M."/>
            <person name="Zimin A.V."/>
            <person name="Clark K.F."/>
            <person name="Kohn A.B."/>
            <person name="Sadowski N."/>
            <person name="Timp W."/>
            <person name="Ptitsyn A."/>
            <person name="Khanna P."/>
            <person name="Romanova D.Y."/>
            <person name="Williams P."/>
            <person name="Greenwood S.J."/>
            <person name="Moroz L.L."/>
            <person name="Walt D.R."/>
            <person name="Bodnar A.G."/>
        </authorList>
    </citation>
    <scope>NUCLEOTIDE SEQUENCE</scope>
    <source>
        <strain evidence="2">GMGI-L3</strain>
    </source>
</reference>
<evidence type="ECO:0000256" key="1">
    <source>
        <dbReference type="SAM" id="MobiDB-lite"/>
    </source>
</evidence>
<accession>A0A8J5N0D8</accession>
<feature type="region of interest" description="Disordered" evidence="1">
    <location>
        <begin position="133"/>
        <end position="159"/>
    </location>
</feature>
<evidence type="ECO:0000313" key="3">
    <source>
        <dbReference type="Proteomes" id="UP000747542"/>
    </source>
</evidence>
<feature type="region of interest" description="Disordered" evidence="1">
    <location>
        <begin position="1"/>
        <end position="24"/>
    </location>
</feature>
<feature type="compositionally biased region" description="Basic and acidic residues" evidence="1">
    <location>
        <begin position="133"/>
        <end position="142"/>
    </location>
</feature>
<protein>
    <submittedName>
        <fullName evidence="2">Uncharacterized protein</fullName>
    </submittedName>
</protein>